<organism evidence="1 2">
    <name type="scientific">Agrobacterium deltaense NCPPB 1641</name>
    <dbReference type="NCBI Taxonomy" id="1183425"/>
    <lineage>
        <taxon>Bacteria</taxon>
        <taxon>Pseudomonadati</taxon>
        <taxon>Pseudomonadota</taxon>
        <taxon>Alphaproteobacteria</taxon>
        <taxon>Hyphomicrobiales</taxon>
        <taxon>Rhizobiaceae</taxon>
        <taxon>Rhizobium/Agrobacterium group</taxon>
        <taxon>Agrobacterium</taxon>
    </lineage>
</organism>
<dbReference type="EMBL" id="FCNP01000030">
    <property type="protein sequence ID" value="CVI57359.1"/>
    <property type="molecule type" value="Genomic_DNA"/>
</dbReference>
<evidence type="ECO:0000313" key="1">
    <source>
        <dbReference type="EMBL" id="CVI57359.1"/>
    </source>
</evidence>
<protein>
    <submittedName>
        <fullName evidence="1">Uncharacterized protein</fullName>
    </submittedName>
</protein>
<evidence type="ECO:0000313" key="2">
    <source>
        <dbReference type="Proteomes" id="UP000192140"/>
    </source>
</evidence>
<sequence>MNWWMLVECPAKQVQQMIKWFDETWCVGLKAPSLLTDKQGRNGLWGVSERKGFFSTWVRMLMSEVSGLLFP</sequence>
<proteinExistence type="predicted"/>
<name>A0A1S7TRX9_9HYPH</name>
<gene>
    <name evidence="1" type="ORF">AGR7A_Lc10054</name>
</gene>
<dbReference type="Proteomes" id="UP000192140">
    <property type="component" value="Unassembled WGS sequence"/>
</dbReference>
<keyword evidence="2" id="KW-1185">Reference proteome</keyword>
<reference evidence="1" key="1">
    <citation type="submission" date="2016-01" db="EMBL/GenBank/DDBJ databases">
        <authorList>
            <person name="Regsiter A."/>
            <person name="william w."/>
        </authorList>
    </citation>
    <scope>NUCLEOTIDE SEQUENCE</scope>
    <source>
        <strain evidence="1">NCPPB 1641</strain>
    </source>
</reference>
<comment type="caution">
    <text evidence="1">The sequence shown here is derived from an EMBL/GenBank/DDBJ whole genome shotgun (WGS) entry which is preliminary data.</text>
</comment>
<accession>A0A1S7TRX9</accession>
<dbReference type="AlphaFoldDB" id="A0A1S7TRX9"/>